<dbReference type="EMBL" id="AWWV01011189">
    <property type="protein sequence ID" value="OMO73615.1"/>
    <property type="molecule type" value="Genomic_DNA"/>
</dbReference>
<accession>A0A1R3HT92</accession>
<organism evidence="2 3">
    <name type="scientific">Corchorus capsularis</name>
    <name type="common">Jute</name>
    <dbReference type="NCBI Taxonomy" id="210143"/>
    <lineage>
        <taxon>Eukaryota</taxon>
        <taxon>Viridiplantae</taxon>
        <taxon>Streptophyta</taxon>
        <taxon>Embryophyta</taxon>
        <taxon>Tracheophyta</taxon>
        <taxon>Spermatophyta</taxon>
        <taxon>Magnoliopsida</taxon>
        <taxon>eudicotyledons</taxon>
        <taxon>Gunneridae</taxon>
        <taxon>Pentapetalae</taxon>
        <taxon>rosids</taxon>
        <taxon>malvids</taxon>
        <taxon>Malvales</taxon>
        <taxon>Malvaceae</taxon>
        <taxon>Grewioideae</taxon>
        <taxon>Apeibeae</taxon>
        <taxon>Corchorus</taxon>
    </lineage>
</organism>
<evidence type="ECO:0000313" key="3">
    <source>
        <dbReference type="Proteomes" id="UP000188268"/>
    </source>
</evidence>
<proteinExistence type="predicted"/>
<reference evidence="2 3" key="1">
    <citation type="submission" date="2013-09" db="EMBL/GenBank/DDBJ databases">
        <title>Corchorus capsularis genome sequencing.</title>
        <authorList>
            <person name="Alam M."/>
            <person name="Haque M.S."/>
            <person name="Islam M.S."/>
            <person name="Emdad E.M."/>
            <person name="Islam M.M."/>
            <person name="Ahmed B."/>
            <person name="Halim A."/>
            <person name="Hossen Q.M.M."/>
            <person name="Hossain M.Z."/>
            <person name="Ahmed R."/>
            <person name="Khan M.M."/>
            <person name="Islam R."/>
            <person name="Rashid M.M."/>
            <person name="Khan S.A."/>
            <person name="Rahman M.S."/>
            <person name="Alam M."/>
        </authorList>
    </citation>
    <scope>NUCLEOTIDE SEQUENCE [LARGE SCALE GENOMIC DNA]</scope>
    <source>
        <strain evidence="3">cv. CVL-1</strain>
        <tissue evidence="2">Whole seedling</tissue>
    </source>
</reference>
<dbReference type="Gramene" id="OMO73615">
    <property type="protein sequence ID" value="OMO73615"/>
    <property type="gene ID" value="CCACVL1_17202"/>
</dbReference>
<dbReference type="Proteomes" id="UP000188268">
    <property type="component" value="Unassembled WGS sequence"/>
</dbReference>
<comment type="caution">
    <text evidence="2">The sequence shown here is derived from an EMBL/GenBank/DDBJ whole genome shotgun (WGS) entry which is preliminary data.</text>
</comment>
<evidence type="ECO:0000256" key="1">
    <source>
        <dbReference type="SAM" id="MobiDB-lite"/>
    </source>
</evidence>
<protein>
    <submittedName>
        <fullName evidence="2">Uncharacterized protein</fullName>
    </submittedName>
</protein>
<feature type="region of interest" description="Disordered" evidence="1">
    <location>
        <begin position="1"/>
        <end position="24"/>
    </location>
</feature>
<gene>
    <name evidence="2" type="ORF">CCACVL1_17202</name>
</gene>
<dbReference type="AlphaFoldDB" id="A0A1R3HT92"/>
<sequence>MEDQVAASNENKEGSQMMTNEKDV</sequence>
<name>A0A1R3HT92_COCAP</name>
<evidence type="ECO:0000313" key="2">
    <source>
        <dbReference type="EMBL" id="OMO73615.1"/>
    </source>
</evidence>
<keyword evidence="3" id="KW-1185">Reference proteome</keyword>